<dbReference type="RefSeq" id="WP_016551395.1">
    <property type="nucleotide sequence ID" value="NZ_AKWZ02000012.1"/>
</dbReference>
<dbReference type="PANTHER" id="PTHR35102:SF1">
    <property type="entry name" value="E3 UBIQUITIN-PROTEIN LIGASE"/>
    <property type="match status" value="1"/>
</dbReference>
<reference evidence="3" key="1">
    <citation type="submission" date="2013-04" db="EMBL/GenBank/DDBJ databases">
        <authorList>
            <person name="Harkins D.M."/>
            <person name="Durkin A.S."/>
            <person name="Selengut J.D."/>
            <person name="Sanka R."/>
            <person name="DePew J."/>
            <person name="Purushe J."/>
            <person name="Ahmed A."/>
            <person name="van der Linden H."/>
            <person name="Goris M.G.A."/>
            <person name="Hartskeerl R.A."/>
            <person name="Vinetz J.M."/>
            <person name="Sutton G.G."/>
            <person name="Nelson W.C."/>
            <person name="Fouts D.E."/>
        </authorList>
    </citation>
    <scope>NUCLEOTIDE SEQUENCE [LARGE SCALE GENOMIC DNA]</scope>
    <source>
        <strain evidence="3">BUT 6</strain>
    </source>
</reference>
<accession>S3V7K5</accession>
<comment type="caution">
    <text evidence="3">The sequence shown here is derived from an EMBL/GenBank/DDBJ whole genome shotgun (WGS) entry which is preliminary data.</text>
</comment>
<feature type="transmembrane region" description="Helical" evidence="1">
    <location>
        <begin position="127"/>
        <end position="153"/>
    </location>
</feature>
<feature type="domain" description="DUF2062" evidence="2">
    <location>
        <begin position="25"/>
        <end position="158"/>
    </location>
</feature>
<keyword evidence="1" id="KW-1133">Transmembrane helix</keyword>
<dbReference type="STRING" id="1193011.LEP1GSC058_0222"/>
<evidence type="ECO:0000256" key="1">
    <source>
        <dbReference type="SAM" id="Phobius"/>
    </source>
</evidence>
<proteinExistence type="predicted"/>
<evidence type="ECO:0000313" key="3">
    <source>
        <dbReference type="EMBL" id="EPG72405.1"/>
    </source>
</evidence>
<evidence type="ECO:0000313" key="4">
    <source>
        <dbReference type="Proteomes" id="UP000014540"/>
    </source>
</evidence>
<protein>
    <submittedName>
        <fullName evidence="3">PF09835 family protein</fullName>
    </submittedName>
</protein>
<dbReference type="AlphaFoldDB" id="S3V7K5"/>
<dbReference type="EMBL" id="AKWZ02000012">
    <property type="protein sequence ID" value="EPG72405.1"/>
    <property type="molecule type" value="Genomic_DNA"/>
</dbReference>
<keyword evidence="1" id="KW-0472">Membrane</keyword>
<dbReference type="InterPro" id="IPR018639">
    <property type="entry name" value="DUF2062"/>
</dbReference>
<name>S3V7K5_9LEPT</name>
<dbReference type="OrthoDB" id="338645at2"/>
<sequence length="167" mass="18175">MTASEFPQSKKKTSIVQKTKDVIVKELKTGTTPEKIALSLALGAGIGVFPLIGTTMALCALLGFLLRLNPVSVQIANYLMYPFQILFLIPFLELGARISGKELDLGWAYRFVDGDASQLWEGLSNSAIYAVVGWGSIVPLLAIASYFVLLPIVKKINQLVRKESAKS</sequence>
<keyword evidence="4" id="KW-1185">Reference proteome</keyword>
<dbReference type="PANTHER" id="PTHR35102">
    <property type="entry name" value="E3 UBIQUITIN-PROTEIN LIGASE"/>
    <property type="match status" value="1"/>
</dbReference>
<organism evidence="3 4">
    <name type="scientific">Leptospira fainei serovar Hurstbridge str. BUT 6</name>
    <dbReference type="NCBI Taxonomy" id="1193011"/>
    <lineage>
        <taxon>Bacteria</taxon>
        <taxon>Pseudomonadati</taxon>
        <taxon>Spirochaetota</taxon>
        <taxon>Spirochaetia</taxon>
        <taxon>Leptospirales</taxon>
        <taxon>Leptospiraceae</taxon>
        <taxon>Leptospira</taxon>
    </lineage>
</organism>
<dbReference type="Pfam" id="PF09835">
    <property type="entry name" value="DUF2062"/>
    <property type="match status" value="1"/>
</dbReference>
<feature type="transmembrane region" description="Helical" evidence="1">
    <location>
        <begin position="78"/>
        <end position="98"/>
    </location>
</feature>
<dbReference type="Proteomes" id="UP000014540">
    <property type="component" value="Unassembled WGS sequence"/>
</dbReference>
<feature type="transmembrane region" description="Helical" evidence="1">
    <location>
        <begin position="36"/>
        <end position="66"/>
    </location>
</feature>
<evidence type="ECO:0000259" key="2">
    <source>
        <dbReference type="Pfam" id="PF09835"/>
    </source>
</evidence>
<keyword evidence="1" id="KW-0812">Transmembrane</keyword>
<gene>
    <name evidence="3" type="ORF">LEP1GSC058_0222</name>
</gene>